<comment type="caution">
    <text evidence="1">The sequence shown here is derived from an EMBL/GenBank/DDBJ whole genome shotgun (WGS) entry which is preliminary data.</text>
</comment>
<reference evidence="1 2" key="1">
    <citation type="submission" date="2019-02" db="EMBL/GenBank/DDBJ databases">
        <title>Deep-cultivation of Planctomycetes and their phenomic and genomic characterization uncovers novel biology.</title>
        <authorList>
            <person name="Wiegand S."/>
            <person name="Jogler M."/>
            <person name="Boedeker C."/>
            <person name="Pinto D."/>
            <person name="Vollmers J."/>
            <person name="Rivas-Marin E."/>
            <person name="Kohn T."/>
            <person name="Peeters S.H."/>
            <person name="Heuer A."/>
            <person name="Rast P."/>
            <person name="Oberbeckmann S."/>
            <person name="Bunk B."/>
            <person name="Jeske O."/>
            <person name="Meyerdierks A."/>
            <person name="Storesund J.E."/>
            <person name="Kallscheuer N."/>
            <person name="Luecker S."/>
            <person name="Lage O.M."/>
            <person name="Pohl T."/>
            <person name="Merkel B.J."/>
            <person name="Hornburger P."/>
            <person name="Mueller R.-W."/>
            <person name="Bruemmer F."/>
            <person name="Labrenz M."/>
            <person name="Spormann A.M."/>
            <person name="Op Den Camp H."/>
            <person name="Overmann J."/>
            <person name="Amann R."/>
            <person name="Jetten M.S.M."/>
            <person name="Mascher T."/>
            <person name="Medema M.H."/>
            <person name="Devos D.P."/>
            <person name="Kaster A.-K."/>
            <person name="Ovreas L."/>
            <person name="Rohde M."/>
            <person name="Galperin M.Y."/>
            <person name="Jogler C."/>
        </authorList>
    </citation>
    <scope>NUCLEOTIDE SEQUENCE [LARGE SCALE GENOMIC DNA]</scope>
    <source>
        <strain evidence="1 2">Poly51</strain>
    </source>
</reference>
<dbReference type="PROSITE" id="PS51257">
    <property type="entry name" value="PROKAR_LIPOPROTEIN"/>
    <property type="match status" value="1"/>
</dbReference>
<proteinExistence type="predicted"/>
<accession>A0A5C6F6R3</accession>
<gene>
    <name evidence="1" type="ORF">Poly51_28640</name>
</gene>
<dbReference type="OrthoDB" id="292759at2"/>
<dbReference type="Proteomes" id="UP000318288">
    <property type="component" value="Unassembled WGS sequence"/>
</dbReference>
<dbReference type="RefSeq" id="WP_146458340.1">
    <property type="nucleotide sequence ID" value="NZ_SJPW01000003.1"/>
</dbReference>
<dbReference type="EMBL" id="SJPW01000003">
    <property type="protein sequence ID" value="TWU56945.1"/>
    <property type="molecule type" value="Genomic_DNA"/>
</dbReference>
<dbReference type="AlphaFoldDB" id="A0A5C6F6R3"/>
<evidence type="ECO:0000313" key="2">
    <source>
        <dbReference type="Proteomes" id="UP000318288"/>
    </source>
</evidence>
<keyword evidence="2" id="KW-1185">Reference proteome</keyword>
<evidence type="ECO:0000313" key="1">
    <source>
        <dbReference type="EMBL" id="TWU56945.1"/>
    </source>
</evidence>
<name>A0A5C6F6R3_9BACT</name>
<organism evidence="1 2">
    <name type="scientific">Rubripirellula tenax</name>
    <dbReference type="NCBI Taxonomy" id="2528015"/>
    <lineage>
        <taxon>Bacteria</taxon>
        <taxon>Pseudomonadati</taxon>
        <taxon>Planctomycetota</taxon>
        <taxon>Planctomycetia</taxon>
        <taxon>Pirellulales</taxon>
        <taxon>Pirellulaceae</taxon>
        <taxon>Rubripirellula</taxon>
    </lineage>
</organism>
<sequence>MARFEFCKAWPKLLLATLVSPLFLTSIGCGSKTDAVADASTTGGSVASVTTVDGESVPGPTDVVSQFLDLVRRGGADSGAGSLLTQQAQSELRRIGRNVQPIGSPNAKFTVTRAEMIPDEPGSALVHSIWGEPTTDGSKVEYQVVWALQRESVGWRISGLAMEIDPNQNPLIIDFENGQRLAQLLDDTAPPAANDTIAR</sequence>
<protein>
    <recommendedName>
        <fullName evidence="3">DUF3828 domain-containing protein</fullName>
    </recommendedName>
</protein>
<evidence type="ECO:0008006" key="3">
    <source>
        <dbReference type="Google" id="ProtNLM"/>
    </source>
</evidence>